<evidence type="ECO:0000313" key="4">
    <source>
        <dbReference type="Proteomes" id="UP000198649"/>
    </source>
</evidence>
<organism evidence="3 4">
    <name type="scientific">Nocardioides psychrotolerans</name>
    <dbReference type="NCBI Taxonomy" id="1005945"/>
    <lineage>
        <taxon>Bacteria</taxon>
        <taxon>Bacillati</taxon>
        <taxon>Actinomycetota</taxon>
        <taxon>Actinomycetes</taxon>
        <taxon>Propionibacteriales</taxon>
        <taxon>Nocardioidaceae</taxon>
        <taxon>Nocardioides</taxon>
    </lineage>
</organism>
<accession>A0A1I3CWX8</accession>
<keyword evidence="1" id="KW-1133">Transmembrane helix</keyword>
<feature type="transmembrane region" description="Helical" evidence="1">
    <location>
        <begin position="20"/>
        <end position="42"/>
    </location>
</feature>
<dbReference type="Proteomes" id="UP000198649">
    <property type="component" value="Unassembled WGS sequence"/>
</dbReference>
<protein>
    <submittedName>
        <fullName evidence="3">TadE-like protein</fullName>
    </submittedName>
</protein>
<dbReference type="AlphaFoldDB" id="A0A1I3CWX8"/>
<keyword evidence="1" id="KW-0812">Transmembrane</keyword>
<feature type="domain" description="TadE-like" evidence="2">
    <location>
        <begin position="16"/>
        <end position="58"/>
    </location>
</feature>
<reference evidence="3 4" key="1">
    <citation type="submission" date="2016-10" db="EMBL/GenBank/DDBJ databases">
        <authorList>
            <person name="de Groot N.N."/>
        </authorList>
    </citation>
    <scope>NUCLEOTIDE SEQUENCE [LARGE SCALE GENOMIC DNA]</scope>
    <source>
        <strain evidence="3 4">CGMCC 1.11156</strain>
    </source>
</reference>
<dbReference type="Pfam" id="PF07811">
    <property type="entry name" value="TadE"/>
    <property type="match status" value="1"/>
</dbReference>
<dbReference type="InterPro" id="IPR012495">
    <property type="entry name" value="TadE-like_dom"/>
</dbReference>
<gene>
    <name evidence="3" type="ORF">SAMN05216561_102253</name>
</gene>
<evidence type="ECO:0000313" key="3">
    <source>
        <dbReference type="EMBL" id="SFH78886.1"/>
    </source>
</evidence>
<keyword evidence="1" id="KW-0472">Membrane</keyword>
<name>A0A1I3CWX8_9ACTN</name>
<sequence>MPELLRRRSGRRAERGAAALEFALIAPLLMLMLIGIITYGYMLSFRQSLSQAAAEGARAAAVAPLSANRAALATSAVGSAMGVACGSTYLTCTVTFPTTCTCVSVTVTHSYKADPSKPVFLGLGLVIPDKLTYTAVSEVS</sequence>
<keyword evidence="4" id="KW-1185">Reference proteome</keyword>
<dbReference type="EMBL" id="FOQG01000002">
    <property type="protein sequence ID" value="SFH78886.1"/>
    <property type="molecule type" value="Genomic_DNA"/>
</dbReference>
<dbReference type="OrthoDB" id="9996468at2"/>
<dbReference type="RefSeq" id="WP_091110405.1">
    <property type="nucleotide sequence ID" value="NZ_BKAF01000003.1"/>
</dbReference>
<proteinExistence type="predicted"/>
<evidence type="ECO:0000259" key="2">
    <source>
        <dbReference type="Pfam" id="PF07811"/>
    </source>
</evidence>
<evidence type="ECO:0000256" key="1">
    <source>
        <dbReference type="SAM" id="Phobius"/>
    </source>
</evidence>
<dbReference type="STRING" id="1005945.SAMN05216561_102253"/>